<sequence length="142" mass="15668">MRRMKKSVCTRAISGESGREIVNLLGVKSASPTEVLLKQQQKPLSPNRIFGRLPLSPSCNPEPPPTAAFTNATIIKTRKAEEEEAVITLFRHRICTLITSAILIYLRGLTNRDDCELLPPAIDNTNEDINSDNPEDSAAEIL</sequence>
<organism evidence="2 3">
    <name type="scientific">Stylosanthes scabra</name>
    <dbReference type="NCBI Taxonomy" id="79078"/>
    <lineage>
        <taxon>Eukaryota</taxon>
        <taxon>Viridiplantae</taxon>
        <taxon>Streptophyta</taxon>
        <taxon>Embryophyta</taxon>
        <taxon>Tracheophyta</taxon>
        <taxon>Spermatophyta</taxon>
        <taxon>Magnoliopsida</taxon>
        <taxon>eudicotyledons</taxon>
        <taxon>Gunneridae</taxon>
        <taxon>Pentapetalae</taxon>
        <taxon>rosids</taxon>
        <taxon>fabids</taxon>
        <taxon>Fabales</taxon>
        <taxon>Fabaceae</taxon>
        <taxon>Papilionoideae</taxon>
        <taxon>50 kb inversion clade</taxon>
        <taxon>dalbergioids sensu lato</taxon>
        <taxon>Dalbergieae</taxon>
        <taxon>Pterocarpus clade</taxon>
        <taxon>Stylosanthes</taxon>
    </lineage>
</organism>
<dbReference type="Proteomes" id="UP001341840">
    <property type="component" value="Unassembled WGS sequence"/>
</dbReference>
<keyword evidence="3" id="KW-1185">Reference proteome</keyword>
<feature type="region of interest" description="Disordered" evidence="1">
    <location>
        <begin position="123"/>
        <end position="142"/>
    </location>
</feature>
<accession>A0ABU6V8N1</accession>
<comment type="caution">
    <text evidence="2">The sequence shown here is derived from an EMBL/GenBank/DDBJ whole genome shotgun (WGS) entry which is preliminary data.</text>
</comment>
<evidence type="ECO:0000313" key="2">
    <source>
        <dbReference type="EMBL" id="MED6168608.1"/>
    </source>
</evidence>
<protein>
    <submittedName>
        <fullName evidence="2">Uncharacterized protein</fullName>
    </submittedName>
</protein>
<dbReference type="EMBL" id="JASCZI010151068">
    <property type="protein sequence ID" value="MED6168608.1"/>
    <property type="molecule type" value="Genomic_DNA"/>
</dbReference>
<gene>
    <name evidence="2" type="ORF">PIB30_013103</name>
</gene>
<feature type="compositionally biased region" description="Acidic residues" evidence="1">
    <location>
        <begin position="125"/>
        <end position="142"/>
    </location>
</feature>
<evidence type="ECO:0000313" key="3">
    <source>
        <dbReference type="Proteomes" id="UP001341840"/>
    </source>
</evidence>
<evidence type="ECO:0000256" key="1">
    <source>
        <dbReference type="SAM" id="MobiDB-lite"/>
    </source>
</evidence>
<name>A0ABU6V8N1_9FABA</name>
<proteinExistence type="predicted"/>
<reference evidence="2 3" key="1">
    <citation type="journal article" date="2023" name="Plants (Basel)">
        <title>Bridging the Gap: Combining Genomics and Transcriptomics Approaches to Understand Stylosanthes scabra, an Orphan Legume from the Brazilian Caatinga.</title>
        <authorList>
            <person name="Ferreira-Neto J.R.C."/>
            <person name="da Silva M.D."/>
            <person name="Binneck E."/>
            <person name="de Melo N.F."/>
            <person name="da Silva R.H."/>
            <person name="de Melo A.L.T.M."/>
            <person name="Pandolfi V."/>
            <person name="Bustamante F.O."/>
            <person name="Brasileiro-Vidal A.C."/>
            <person name="Benko-Iseppon A.M."/>
        </authorList>
    </citation>
    <scope>NUCLEOTIDE SEQUENCE [LARGE SCALE GENOMIC DNA]</scope>
    <source>
        <tissue evidence="2">Leaves</tissue>
    </source>
</reference>